<evidence type="ECO:0000313" key="1">
    <source>
        <dbReference type="EMBL" id="KAF2624839.1"/>
    </source>
</evidence>
<organism evidence="1 2">
    <name type="scientific">Macroventuria anomochaeta</name>
    <dbReference type="NCBI Taxonomy" id="301207"/>
    <lineage>
        <taxon>Eukaryota</taxon>
        <taxon>Fungi</taxon>
        <taxon>Dikarya</taxon>
        <taxon>Ascomycota</taxon>
        <taxon>Pezizomycotina</taxon>
        <taxon>Dothideomycetes</taxon>
        <taxon>Pleosporomycetidae</taxon>
        <taxon>Pleosporales</taxon>
        <taxon>Pleosporineae</taxon>
        <taxon>Didymellaceae</taxon>
        <taxon>Macroventuria</taxon>
    </lineage>
</organism>
<accession>A0ACB6RUL8</accession>
<protein>
    <submittedName>
        <fullName evidence="1">Uncharacterized protein</fullName>
    </submittedName>
</protein>
<dbReference type="Proteomes" id="UP000799754">
    <property type="component" value="Unassembled WGS sequence"/>
</dbReference>
<proteinExistence type="predicted"/>
<dbReference type="EMBL" id="MU006728">
    <property type="protein sequence ID" value="KAF2624839.1"/>
    <property type="molecule type" value="Genomic_DNA"/>
</dbReference>
<comment type="caution">
    <text evidence="1">The sequence shown here is derived from an EMBL/GenBank/DDBJ whole genome shotgun (WGS) entry which is preliminary data.</text>
</comment>
<gene>
    <name evidence="1" type="ORF">BU25DRAFT_125193</name>
</gene>
<evidence type="ECO:0000313" key="2">
    <source>
        <dbReference type="Proteomes" id="UP000799754"/>
    </source>
</evidence>
<sequence length="570" mass="64725">MTTKLSGVYLPPHLRKRAAAPAVAKTEVRLGDFIGIGSPPASVKSQVEKPVQSQASPDNRHEIVTQEHTPPSPPTTVEEPSKPAGGWNGCDNPVPEQPPAPTRRNGNPCWPRAPKPPKERHVWPKQSEIPRELSTGSQSDGGVTFKSDSEGDPSYDVKKLMDWNGDWLPPPEEWAARKGFTHRHFGQVIEQWANEHSRNCTKLMDIDSPVFSGVEKADGGWLNKDLVPRYWLHDLIDEAAPRKFWEELPQRAPATLSDVDIMEDPPYWERWEDDHPDSCFMTSLVVPEAKIDPKDSDNELESPFAMLCTTERLARIKEIKDSKARRAHARRNKPIPTSAHEGPQWPDRRLQPKANIYLRPIQPADVCGVMTIYNHYVNHTVHAHELEERTEENIRCRIDDTIKVGLPFLVAVAKRNQRRGPQGYVTETIVGFVHLDDYVDQTSMYRYTFELELYVHPGYIRQGIGKCLLDRMMYIANTGYNIKGGYEWVNEFEYLKNGKSRVVKTILATLHYERGDDVEWATSYLGDFGFKKAGRFAQIGHKGGKVVDKVMFQLQTTEVVDPKSIPMVQG</sequence>
<keyword evidence="2" id="KW-1185">Reference proteome</keyword>
<name>A0ACB6RUL8_9PLEO</name>
<reference evidence="1" key="1">
    <citation type="journal article" date="2020" name="Stud. Mycol.">
        <title>101 Dothideomycetes genomes: a test case for predicting lifestyles and emergence of pathogens.</title>
        <authorList>
            <person name="Haridas S."/>
            <person name="Albert R."/>
            <person name="Binder M."/>
            <person name="Bloem J."/>
            <person name="Labutti K."/>
            <person name="Salamov A."/>
            <person name="Andreopoulos B."/>
            <person name="Baker S."/>
            <person name="Barry K."/>
            <person name="Bills G."/>
            <person name="Bluhm B."/>
            <person name="Cannon C."/>
            <person name="Castanera R."/>
            <person name="Culley D."/>
            <person name="Daum C."/>
            <person name="Ezra D."/>
            <person name="Gonzalez J."/>
            <person name="Henrissat B."/>
            <person name="Kuo A."/>
            <person name="Liang C."/>
            <person name="Lipzen A."/>
            <person name="Lutzoni F."/>
            <person name="Magnuson J."/>
            <person name="Mondo S."/>
            <person name="Nolan M."/>
            <person name="Ohm R."/>
            <person name="Pangilinan J."/>
            <person name="Park H.-J."/>
            <person name="Ramirez L."/>
            <person name="Alfaro M."/>
            <person name="Sun H."/>
            <person name="Tritt A."/>
            <person name="Yoshinaga Y."/>
            <person name="Zwiers L.-H."/>
            <person name="Turgeon B."/>
            <person name="Goodwin S."/>
            <person name="Spatafora J."/>
            <person name="Crous P."/>
            <person name="Grigoriev I."/>
        </authorList>
    </citation>
    <scope>NUCLEOTIDE SEQUENCE</scope>
    <source>
        <strain evidence="1">CBS 525.71</strain>
    </source>
</reference>